<evidence type="ECO:0000256" key="6">
    <source>
        <dbReference type="ARBA" id="ARBA00022679"/>
    </source>
</evidence>
<evidence type="ECO:0000256" key="1">
    <source>
        <dbReference type="ARBA" id="ARBA00004162"/>
    </source>
</evidence>
<dbReference type="PANTHER" id="PTHR46204:SF2">
    <property type="entry name" value="CHITIN ELICITOR RECEPTOR KINASE 1"/>
    <property type="match status" value="1"/>
</dbReference>
<dbReference type="Gene3D" id="1.10.510.10">
    <property type="entry name" value="Transferase(Phosphotransferase) domain 1"/>
    <property type="match status" value="1"/>
</dbReference>
<evidence type="ECO:0000256" key="12">
    <source>
        <dbReference type="ARBA" id="ARBA00022989"/>
    </source>
</evidence>
<keyword evidence="11 19" id="KW-0067">ATP-binding</keyword>
<dbReference type="PROSITE" id="PS50011">
    <property type="entry name" value="PROTEIN_KINASE_DOM"/>
    <property type="match status" value="1"/>
</dbReference>
<dbReference type="GO" id="GO:0005524">
    <property type="term" value="F:ATP binding"/>
    <property type="evidence" value="ECO:0007669"/>
    <property type="project" value="UniProtKB-UniRule"/>
</dbReference>
<evidence type="ECO:0000256" key="18">
    <source>
        <dbReference type="ARBA" id="ARBA00048679"/>
    </source>
</evidence>
<evidence type="ECO:0000313" key="24">
    <source>
        <dbReference type="Proteomes" id="UP000011116"/>
    </source>
</evidence>
<dbReference type="PROSITE" id="PS00107">
    <property type="entry name" value="PROTEIN_KINASE_ATP"/>
    <property type="match status" value="1"/>
</dbReference>
<keyword evidence="7 21" id="KW-0812">Transmembrane</keyword>
<dbReference type="FunFam" id="1.10.510.10:FF:000468">
    <property type="entry name" value="PTI1-like tyrosine-protein kinase 3"/>
    <property type="match status" value="1"/>
</dbReference>
<keyword evidence="5" id="KW-0147">Chitin-binding</keyword>
<dbReference type="InterPro" id="IPR000719">
    <property type="entry name" value="Prot_kinase_dom"/>
</dbReference>
<dbReference type="SUPFAM" id="SSF56112">
    <property type="entry name" value="Protein kinase-like (PK-like)"/>
    <property type="match status" value="1"/>
</dbReference>
<keyword evidence="15" id="KW-0675">Receptor</keyword>
<dbReference type="SMR" id="A0A8I6YH88"/>
<dbReference type="EC" id="2.7.11.1" evidence="2"/>
<dbReference type="PANTHER" id="PTHR46204">
    <property type="entry name" value="CHITIN ELICITOR RECEPTOR KINASE 1-RELATED"/>
    <property type="match status" value="1"/>
</dbReference>
<evidence type="ECO:0000256" key="9">
    <source>
        <dbReference type="ARBA" id="ARBA00022741"/>
    </source>
</evidence>
<keyword evidence="12 21" id="KW-1133">Transmembrane helix</keyword>
<dbReference type="GO" id="GO:0045087">
    <property type="term" value="P:innate immune response"/>
    <property type="evidence" value="ECO:0007669"/>
    <property type="project" value="InterPro"/>
</dbReference>
<dbReference type="Gramene" id="HORVU.MOREX.r3.6HG0633720.1">
    <property type="protein sequence ID" value="HORVU.MOREX.r3.6HG0633720.1"/>
    <property type="gene ID" value="HORVU.MOREX.r3.6HG0633720"/>
</dbReference>
<dbReference type="CDD" id="cd14066">
    <property type="entry name" value="STKc_IRAK"/>
    <property type="match status" value="1"/>
</dbReference>
<protein>
    <recommendedName>
        <fullName evidence="2">non-specific serine/threonine protein kinase</fullName>
        <ecNumber evidence="2">2.7.11.1</ecNumber>
    </recommendedName>
</protein>
<keyword evidence="16" id="KW-0325">Glycoprotein</keyword>
<evidence type="ECO:0000256" key="17">
    <source>
        <dbReference type="ARBA" id="ARBA00047899"/>
    </source>
</evidence>
<evidence type="ECO:0000256" key="7">
    <source>
        <dbReference type="ARBA" id="ARBA00022692"/>
    </source>
</evidence>
<keyword evidence="24" id="KW-1185">Reference proteome</keyword>
<dbReference type="InterPro" id="IPR011009">
    <property type="entry name" value="Kinase-like_dom_sf"/>
</dbReference>
<reference evidence="23" key="3">
    <citation type="submission" date="2022-01" db="UniProtKB">
        <authorList>
            <consortium name="EnsemblPlants"/>
        </authorList>
    </citation>
    <scope>IDENTIFICATION</scope>
    <source>
        <strain evidence="23">subsp. vulgare</strain>
    </source>
</reference>
<sequence>MEAIFLLNRQQGKKVSAGAIAGSVVAGVVAPVLLVLLFLFYKGRKAKQNALLPSSKDSTRLASTILMQKVKPSTAQADVASLAADITVDKSVEFTYQELFNATEGFNITHKIGQGGFGAVYYAELKGEKAAVKKMDMQATQEFLAELKVLTHVHHLNLVRLIGYCTDSSLFLVYEFVENGNLSQHLRGTGYEPLSWPERVRIALDSARGLEYIHEHTVPVYIHRDIKSANILIDKNTRAKVADFGLTKLTEVGGASLQTRVVGTFGYMPPEYVRYGDVSRKVDVYAFGVVLYELISAKDAIVRSTDGSASGSRGLVYLFEEALTGLDPKEGLQKLIDPKLGDDYPVDAILMMTHLANACTEEDPKLRPTMRSVVVALMTLSSMTEFWDMKNPGLVNLMSGR</sequence>
<dbReference type="InterPro" id="IPR017441">
    <property type="entry name" value="Protein_kinase_ATP_BS"/>
</dbReference>
<dbReference type="GO" id="GO:0005886">
    <property type="term" value="C:plasma membrane"/>
    <property type="evidence" value="ECO:0007669"/>
    <property type="project" value="UniProtKB-SubCell"/>
</dbReference>
<keyword evidence="10" id="KW-0418">Kinase</keyword>
<dbReference type="GO" id="GO:0004674">
    <property type="term" value="F:protein serine/threonine kinase activity"/>
    <property type="evidence" value="ECO:0007669"/>
    <property type="project" value="UniProtKB-KW"/>
</dbReference>
<keyword evidence="9 19" id="KW-0547">Nucleotide-binding</keyword>
<reference evidence="24" key="1">
    <citation type="journal article" date="2012" name="Nature">
        <title>A physical, genetic and functional sequence assembly of the barley genome.</title>
        <authorList>
            <consortium name="The International Barley Genome Sequencing Consortium"/>
            <person name="Mayer K.F."/>
            <person name="Waugh R."/>
            <person name="Brown J.W."/>
            <person name="Schulman A."/>
            <person name="Langridge P."/>
            <person name="Platzer M."/>
            <person name="Fincher G.B."/>
            <person name="Muehlbauer G.J."/>
            <person name="Sato K."/>
            <person name="Close T.J."/>
            <person name="Wise R.P."/>
            <person name="Stein N."/>
        </authorList>
    </citation>
    <scope>NUCLEOTIDE SEQUENCE [LARGE SCALE GENOMIC DNA]</scope>
    <source>
        <strain evidence="24">cv. Morex</strain>
    </source>
</reference>
<dbReference type="GO" id="GO:0008061">
    <property type="term" value="F:chitin binding"/>
    <property type="evidence" value="ECO:0007669"/>
    <property type="project" value="UniProtKB-KW"/>
</dbReference>
<dbReference type="FunFam" id="3.30.200.20:FF:000468">
    <property type="entry name" value="LysM receptor kinase 2"/>
    <property type="match status" value="1"/>
</dbReference>
<feature type="transmembrane region" description="Helical" evidence="21">
    <location>
        <begin position="20"/>
        <end position="41"/>
    </location>
</feature>
<accession>A0A8I6YH88</accession>
<keyword evidence="3" id="KW-1003">Cell membrane</keyword>
<dbReference type="EnsemblPlants" id="HORVU.MOREX.r3.6HG0633720.1">
    <property type="protein sequence ID" value="HORVU.MOREX.r3.6HG0633720.1"/>
    <property type="gene ID" value="HORVU.MOREX.r3.6HG0633720"/>
</dbReference>
<name>A0A8I6YH88_HORVV</name>
<evidence type="ECO:0000256" key="21">
    <source>
        <dbReference type="SAM" id="Phobius"/>
    </source>
</evidence>
<dbReference type="Gene3D" id="3.30.200.20">
    <property type="entry name" value="Phosphorylase Kinase, domain 1"/>
    <property type="match status" value="1"/>
</dbReference>
<evidence type="ECO:0000256" key="8">
    <source>
        <dbReference type="ARBA" id="ARBA00022729"/>
    </source>
</evidence>
<dbReference type="AlphaFoldDB" id="A0A8I6YH88"/>
<feature type="binding site" evidence="19">
    <location>
        <position position="134"/>
    </location>
    <ligand>
        <name>ATP</name>
        <dbReference type="ChEBI" id="CHEBI:30616"/>
    </ligand>
</feature>
<organism evidence="23 24">
    <name type="scientific">Hordeum vulgare subsp. vulgare</name>
    <name type="common">Domesticated barley</name>
    <dbReference type="NCBI Taxonomy" id="112509"/>
    <lineage>
        <taxon>Eukaryota</taxon>
        <taxon>Viridiplantae</taxon>
        <taxon>Streptophyta</taxon>
        <taxon>Embryophyta</taxon>
        <taxon>Tracheophyta</taxon>
        <taxon>Spermatophyta</taxon>
        <taxon>Magnoliopsida</taxon>
        <taxon>Liliopsida</taxon>
        <taxon>Poales</taxon>
        <taxon>Poaceae</taxon>
        <taxon>BOP clade</taxon>
        <taxon>Pooideae</taxon>
        <taxon>Triticodae</taxon>
        <taxon>Triticeae</taxon>
        <taxon>Hordeinae</taxon>
        <taxon>Hordeum</taxon>
    </lineage>
</organism>
<evidence type="ECO:0000256" key="5">
    <source>
        <dbReference type="ARBA" id="ARBA00022669"/>
    </source>
</evidence>
<evidence type="ECO:0000256" key="16">
    <source>
        <dbReference type="ARBA" id="ARBA00023180"/>
    </source>
</evidence>
<dbReference type="PROSITE" id="PS00108">
    <property type="entry name" value="PROTEIN_KINASE_ST"/>
    <property type="match status" value="1"/>
</dbReference>
<keyword evidence="6" id="KW-0808">Transferase</keyword>
<reference evidence="23" key="2">
    <citation type="submission" date="2020-10" db="EMBL/GenBank/DDBJ databases">
        <authorList>
            <person name="Scholz U."/>
            <person name="Mascher M."/>
            <person name="Fiebig A."/>
        </authorList>
    </citation>
    <scope>NUCLEOTIDE SEQUENCE [LARGE SCALE GENOMIC DNA]</scope>
    <source>
        <strain evidence="23">cv. Morex</strain>
    </source>
</reference>
<proteinExistence type="inferred from homology"/>
<evidence type="ECO:0000256" key="3">
    <source>
        <dbReference type="ARBA" id="ARBA00022475"/>
    </source>
</evidence>
<comment type="catalytic activity">
    <reaction evidence="18">
        <text>L-seryl-[protein] + ATP = O-phospho-L-seryl-[protein] + ADP + H(+)</text>
        <dbReference type="Rhea" id="RHEA:17989"/>
        <dbReference type="Rhea" id="RHEA-COMP:9863"/>
        <dbReference type="Rhea" id="RHEA-COMP:11604"/>
        <dbReference type="ChEBI" id="CHEBI:15378"/>
        <dbReference type="ChEBI" id="CHEBI:29999"/>
        <dbReference type="ChEBI" id="CHEBI:30616"/>
        <dbReference type="ChEBI" id="CHEBI:83421"/>
        <dbReference type="ChEBI" id="CHEBI:456216"/>
        <dbReference type="EC" id="2.7.11.1"/>
    </reaction>
</comment>
<evidence type="ECO:0000313" key="23">
    <source>
        <dbReference type="EnsemblPlants" id="HORVU.MOREX.r3.6HG0633720.1"/>
    </source>
</evidence>
<dbReference type="GO" id="GO:0019199">
    <property type="term" value="F:transmembrane receptor protein kinase activity"/>
    <property type="evidence" value="ECO:0007669"/>
    <property type="project" value="InterPro"/>
</dbReference>
<evidence type="ECO:0000259" key="22">
    <source>
        <dbReference type="PROSITE" id="PS50011"/>
    </source>
</evidence>
<evidence type="ECO:0000256" key="4">
    <source>
        <dbReference type="ARBA" id="ARBA00022527"/>
    </source>
</evidence>
<evidence type="ECO:0000256" key="13">
    <source>
        <dbReference type="ARBA" id="ARBA00023136"/>
    </source>
</evidence>
<dbReference type="Pfam" id="PF07714">
    <property type="entry name" value="PK_Tyr_Ser-Thr"/>
    <property type="match status" value="1"/>
</dbReference>
<dbReference type="Proteomes" id="UP000011116">
    <property type="component" value="Chromosome 6H"/>
</dbReference>
<comment type="similarity">
    <text evidence="20">Belongs to the protein kinase superfamily.</text>
</comment>
<keyword evidence="14" id="KW-1015">Disulfide bond</keyword>
<comment type="catalytic activity">
    <reaction evidence="17">
        <text>L-threonyl-[protein] + ATP = O-phospho-L-threonyl-[protein] + ADP + H(+)</text>
        <dbReference type="Rhea" id="RHEA:46608"/>
        <dbReference type="Rhea" id="RHEA-COMP:11060"/>
        <dbReference type="Rhea" id="RHEA-COMP:11605"/>
        <dbReference type="ChEBI" id="CHEBI:15378"/>
        <dbReference type="ChEBI" id="CHEBI:30013"/>
        <dbReference type="ChEBI" id="CHEBI:30616"/>
        <dbReference type="ChEBI" id="CHEBI:61977"/>
        <dbReference type="ChEBI" id="CHEBI:456216"/>
        <dbReference type="EC" id="2.7.11.1"/>
    </reaction>
</comment>
<keyword evidence="4 20" id="KW-0723">Serine/threonine-protein kinase</keyword>
<evidence type="ECO:0000256" key="20">
    <source>
        <dbReference type="RuleBase" id="RU000304"/>
    </source>
</evidence>
<evidence type="ECO:0000256" key="15">
    <source>
        <dbReference type="ARBA" id="ARBA00023170"/>
    </source>
</evidence>
<evidence type="ECO:0000256" key="14">
    <source>
        <dbReference type="ARBA" id="ARBA00023157"/>
    </source>
</evidence>
<keyword evidence="13 21" id="KW-0472">Membrane</keyword>
<dbReference type="SMART" id="SM00220">
    <property type="entry name" value="S_TKc"/>
    <property type="match status" value="1"/>
</dbReference>
<evidence type="ECO:0000256" key="19">
    <source>
        <dbReference type="PROSITE-ProRule" id="PRU10141"/>
    </source>
</evidence>
<evidence type="ECO:0000256" key="10">
    <source>
        <dbReference type="ARBA" id="ARBA00022777"/>
    </source>
</evidence>
<dbReference type="InterPro" id="IPR008271">
    <property type="entry name" value="Ser/Thr_kinase_AS"/>
</dbReference>
<dbReference type="InterPro" id="IPR044812">
    <property type="entry name" value="CERK1/LYK3-like"/>
</dbReference>
<comment type="subcellular location">
    <subcellularLocation>
        <location evidence="1">Cell membrane</location>
        <topology evidence="1">Single-pass membrane protein</topology>
    </subcellularLocation>
</comment>
<evidence type="ECO:0000256" key="11">
    <source>
        <dbReference type="ARBA" id="ARBA00022840"/>
    </source>
</evidence>
<feature type="domain" description="Protein kinase" evidence="22">
    <location>
        <begin position="106"/>
        <end position="380"/>
    </location>
</feature>
<evidence type="ECO:0000256" key="2">
    <source>
        <dbReference type="ARBA" id="ARBA00012513"/>
    </source>
</evidence>
<keyword evidence="8" id="KW-0732">Signal</keyword>
<dbReference type="InterPro" id="IPR001245">
    <property type="entry name" value="Ser-Thr/Tyr_kinase_cat_dom"/>
</dbReference>